<reference evidence="2" key="1">
    <citation type="submission" date="2016-10" db="EMBL/GenBank/DDBJ databases">
        <authorList>
            <person name="Varghese N."/>
            <person name="Submissions S."/>
        </authorList>
    </citation>
    <scope>NUCLEOTIDE SEQUENCE [LARGE SCALE GENOMIC DNA]</scope>
    <source>
        <strain evidence="2">DSM 26348</strain>
    </source>
</reference>
<evidence type="ECO:0000313" key="2">
    <source>
        <dbReference type="Proteomes" id="UP000199518"/>
    </source>
</evidence>
<proteinExistence type="predicted"/>
<dbReference type="Proteomes" id="UP000199518">
    <property type="component" value="Unassembled WGS sequence"/>
</dbReference>
<dbReference type="EMBL" id="FOQD01000029">
    <property type="protein sequence ID" value="SFJ68760.1"/>
    <property type="molecule type" value="Genomic_DNA"/>
</dbReference>
<name>A0A1I3TDR6_9PLAN</name>
<sequence>MPKTRQMIGGRQKRQRAGVASRHRLVLLGPEESRVIHSQYIWTCFSYEMSYFFIFL</sequence>
<protein>
    <submittedName>
        <fullName evidence="1">Uncharacterized protein</fullName>
    </submittedName>
</protein>
<evidence type="ECO:0000313" key="1">
    <source>
        <dbReference type="EMBL" id="SFJ68760.1"/>
    </source>
</evidence>
<organism evidence="1 2">
    <name type="scientific">Planctomicrobium piriforme</name>
    <dbReference type="NCBI Taxonomy" id="1576369"/>
    <lineage>
        <taxon>Bacteria</taxon>
        <taxon>Pseudomonadati</taxon>
        <taxon>Planctomycetota</taxon>
        <taxon>Planctomycetia</taxon>
        <taxon>Planctomycetales</taxon>
        <taxon>Planctomycetaceae</taxon>
        <taxon>Planctomicrobium</taxon>
    </lineage>
</organism>
<dbReference type="AlphaFoldDB" id="A0A1I3TDR6"/>
<gene>
    <name evidence="1" type="ORF">SAMN05421753_12923</name>
</gene>
<accession>A0A1I3TDR6</accession>
<keyword evidence="2" id="KW-1185">Reference proteome</keyword>